<comment type="similarity">
    <text evidence="2">Belongs to the chromate ion transporter (CHR) (TC 2.A.51) family.</text>
</comment>
<feature type="transmembrane region" description="Helical" evidence="8">
    <location>
        <begin position="12"/>
        <end position="36"/>
    </location>
</feature>
<gene>
    <name evidence="9" type="ORF">SLS62_010656</name>
</gene>
<evidence type="ECO:0000256" key="5">
    <source>
        <dbReference type="ARBA" id="ARBA00022989"/>
    </source>
</evidence>
<comment type="caution">
    <text evidence="9">The sequence shown here is derived from an EMBL/GenBank/DDBJ whole genome shotgun (WGS) entry which is preliminary data.</text>
</comment>
<feature type="transmembrane region" description="Helical" evidence="8">
    <location>
        <begin position="82"/>
        <end position="114"/>
    </location>
</feature>
<dbReference type="AlphaFoldDB" id="A0AAN9UH59"/>
<reference evidence="9 10" key="1">
    <citation type="submission" date="2024-02" db="EMBL/GenBank/DDBJ databases">
        <title>De novo assembly and annotation of 12 fungi associated with fruit tree decline syndrome in Ontario, Canada.</title>
        <authorList>
            <person name="Sulman M."/>
            <person name="Ellouze W."/>
            <person name="Ilyukhin E."/>
        </authorList>
    </citation>
    <scope>NUCLEOTIDE SEQUENCE [LARGE SCALE GENOMIC DNA]</scope>
    <source>
        <strain evidence="9 10">M11/M66-122</strain>
    </source>
</reference>
<comment type="subcellular location">
    <subcellularLocation>
        <location evidence="1">Cell membrane</location>
        <topology evidence="1">Multi-pass membrane protein</topology>
    </subcellularLocation>
</comment>
<evidence type="ECO:0000256" key="2">
    <source>
        <dbReference type="ARBA" id="ARBA00005262"/>
    </source>
</evidence>
<dbReference type="EMBL" id="JAKJXP020000139">
    <property type="protein sequence ID" value="KAK7743333.1"/>
    <property type="molecule type" value="Genomic_DNA"/>
</dbReference>
<evidence type="ECO:0000256" key="4">
    <source>
        <dbReference type="ARBA" id="ARBA00022692"/>
    </source>
</evidence>
<evidence type="ECO:0000256" key="1">
    <source>
        <dbReference type="ARBA" id="ARBA00004651"/>
    </source>
</evidence>
<name>A0AAN9UH59_9PEZI</name>
<dbReference type="PANTHER" id="PTHR33567">
    <property type="entry name" value="CHROMATE ION TRANSPORTER (EUROFUNG)"/>
    <property type="match status" value="1"/>
</dbReference>
<feature type="transmembrane region" description="Helical" evidence="8">
    <location>
        <begin position="48"/>
        <end position="70"/>
    </location>
</feature>
<evidence type="ECO:0000256" key="8">
    <source>
        <dbReference type="SAM" id="Phobius"/>
    </source>
</evidence>
<evidence type="ECO:0000313" key="9">
    <source>
        <dbReference type="EMBL" id="KAK7743333.1"/>
    </source>
</evidence>
<protein>
    <recommendedName>
        <fullName evidence="11">Chromate transporter</fullName>
    </recommendedName>
</protein>
<sequence>MLYSINLLRHGALGAILGFLFWSLPGAIGMFGLSLGVSHMGDTLPGPVYALLSGINASAVGITVLAAVQLSGKAITDKLTRVLLFLSASAGLLYTALWYFPVLIVMGGAVAIVYDFRWLHGAVKPVVAVFKLRRRVQVHDNVESQSSTASNRETGGDDQATSNQDLECSSITLATEGQTETPGSGQGCTTSSSEKDKLRVVRLEHRSNIS</sequence>
<organism evidence="9 10">
    <name type="scientific">Diatrype stigma</name>
    <dbReference type="NCBI Taxonomy" id="117547"/>
    <lineage>
        <taxon>Eukaryota</taxon>
        <taxon>Fungi</taxon>
        <taxon>Dikarya</taxon>
        <taxon>Ascomycota</taxon>
        <taxon>Pezizomycotina</taxon>
        <taxon>Sordariomycetes</taxon>
        <taxon>Xylariomycetidae</taxon>
        <taxon>Xylariales</taxon>
        <taxon>Diatrypaceae</taxon>
        <taxon>Diatrype</taxon>
    </lineage>
</organism>
<feature type="compositionally biased region" description="Polar residues" evidence="7">
    <location>
        <begin position="143"/>
        <end position="192"/>
    </location>
</feature>
<dbReference type="PANTHER" id="PTHR33567:SF3">
    <property type="entry name" value="CHROMATE ION TRANSPORTER (EUROFUNG)"/>
    <property type="match status" value="1"/>
</dbReference>
<keyword evidence="3" id="KW-1003">Cell membrane</keyword>
<keyword evidence="6 8" id="KW-0472">Membrane</keyword>
<evidence type="ECO:0000256" key="3">
    <source>
        <dbReference type="ARBA" id="ARBA00022475"/>
    </source>
</evidence>
<dbReference type="GO" id="GO:0015109">
    <property type="term" value="F:chromate transmembrane transporter activity"/>
    <property type="evidence" value="ECO:0007669"/>
    <property type="project" value="InterPro"/>
</dbReference>
<dbReference type="GO" id="GO:0005886">
    <property type="term" value="C:plasma membrane"/>
    <property type="evidence" value="ECO:0007669"/>
    <property type="project" value="UniProtKB-SubCell"/>
</dbReference>
<evidence type="ECO:0000313" key="10">
    <source>
        <dbReference type="Proteomes" id="UP001320420"/>
    </source>
</evidence>
<evidence type="ECO:0000256" key="6">
    <source>
        <dbReference type="ARBA" id="ARBA00023136"/>
    </source>
</evidence>
<evidence type="ECO:0000256" key="7">
    <source>
        <dbReference type="SAM" id="MobiDB-lite"/>
    </source>
</evidence>
<dbReference type="Pfam" id="PF02417">
    <property type="entry name" value="Chromate_transp"/>
    <property type="match status" value="1"/>
</dbReference>
<dbReference type="InterPro" id="IPR003370">
    <property type="entry name" value="Chromate_transpt"/>
</dbReference>
<evidence type="ECO:0008006" key="11">
    <source>
        <dbReference type="Google" id="ProtNLM"/>
    </source>
</evidence>
<proteinExistence type="inferred from homology"/>
<keyword evidence="10" id="KW-1185">Reference proteome</keyword>
<dbReference type="Proteomes" id="UP001320420">
    <property type="component" value="Unassembled WGS sequence"/>
</dbReference>
<keyword evidence="5 8" id="KW-1133">Transmembrane helix</keyword>
<feature type="region of interest" description="Disordered" evidence="7">
    <location>
        <begin position="141"/>
        <end position="197"/>
    </location>
</feature>
<accession>A0AAN9UH59</accession>
<keyword evidence="4 8" id="KW-0812">Transmembrane</keyword>